<accession>A0A4U1BX11</accession>
<organism evidence="7 8">
    <name type="scientific">Pedobacter cryotolerans</name>
    <dbReference type="NCBI Taxonomy" id="2571270"/>
    <lineage>
        <taxon>Bacteria</taxon>
        <taxon>Pseudomonadati</taxon>
        <taxon>Bacteroidota</taxon>
        <taxon>Sphingobacteriia</taxon>
        <taxon>Sphingobacteriales</taxon>
        <taxon>Sphingobacteriaceae</taxon>
        <taxon>Pedobacter</taxon>
    </lineage>
</organism>
<evidence type="ECO:0000256" key="3">
    <source>
        <dbReference type="ARBA" id="ARBA00023004"/>
    </source>
</evidence>
<sequence length="245" mass="27555">MLKEQKDPQPFIKYQKPEQVDYTEWLKLKKSTPNIWTKLLSLKPMEEEKNLEIPHAYDGIKELSNPVPAWFNVLFYGTIIFGAFYLYYYHIGGYGERQDDEYITEMTKADLDKKAFLAKSATKVDEGSIKIDAAQIVNGKGVFDANCIACHGDKGQGLVGPNLTDEFWLHGGSVVDVFKVVKYGVPEKGMVSWQKNLTSLQISEVTNYIMSLKGTNPVGAKAPQGEKYEEKLAIDTANAEIITKN</sequence>
<dbReference type="InterPro" id="IPR038414">
    <property type="entry name" value="CcoP_N_sf"/>
</dbReference>
<dbReference type="SUPFAM" id="SSF46626">
    <property type="entry name" value="Cytochrome c"/>
    <property type="match status" value="1"/>
</dbReference>
<keyword evidence="3 4" id="KW-0408">Iron</keyword>
<dbReference type="GO" id="GO:0020037">
    <property type="term" value="F:heme binding"/>
    <property type="evidence" value="ECO:0007669"/>
    <property type="project" value="InterPro"/>
</dbReference>
<reference evidence="7 8" key="1">
    <citation type="submission" date="2019-04" db="EMBL/GenBank/DDBJ databases">
        <title>Pedobacter sp. AR-2-6 sp. nov., isolated from Arctic soil.</title>
        <authorList>
            <person name="Dahal R.H."/>
            <person name="Kim D.-U."/>
        </authorList>
    </citation>
    <scope>NUCLEOTIDE SEQUENCE [LARGE SCALE GENOMIC DNA]</scope>
    <source>
        <strain evidence="7 8">AR-2-6</strain>
    </source>
</reference>
<keyword evidence="5" id="KW-1133">Transmembrane helix</keyword>
<keyword evidence="1 4" id="KW-0349">Heme</keyword>
<dbReference type="InterPro" id="IPR032858">
    <property type="entry name" value="CcoP_N"/>
</dbReference>
<evidence type="ECO:0000256" key="1">
    <source>
        <dbReference type="ARBA" id="ARBA00022617"/>
    </source>
</evidence>
<comment type="caution">
    <text evidence="7">The sequence shown here is derived from an EMBL/GenBank/DDBJ whole genome shotgun (WGS) entry which is preliminary data.</text>
</comment>
<dbReference type="Pfam" id="PF13442">
    <property type="entry name" value="Cytochrome_CBB3"/>
    <property type="match status" value="1"/>
</dbReference>
<keyword evidence="8" id="KW-1185">Reference proteome</keyword>
<dbReference type="GO" id="GO:0009055">
    <property type="term" value="F:electron transfer activity"/>
    <property type="evidence" value="ECO:0007669"/>
    <property type="project" value="InterPro"/>
</dbReference>
<evidence type="ECO:0000256" key="2">
    <source>
        <dbReference type="ARBA" id="ARBA00022723"/>
    </source>
</evidence>
<dbReference type="InterPro" id="IPR050597">
    <property type="entry name" value="Cytochrome_c_Oxidase_Subunit"/>
</dbReference>
<evidence type="ECO:0000313" key="8">
    <source>
        <dbReference type="Proteomes" id="UP000310477"/>
    </source>
</evidence>
<dbReference type="Gene3D" id="6.10.280.130">
    <property type="match status" value="1"/>
</dbReference>
<dbReference type="EMBL" id="SWBO01000014">
    <property type="protein sequence ID" value="TKB97171.1"/>
    <property type="molecule type" value="Genomic_DNA"/>
</dbReference>
<evidence type="ECO:0000256" key="4">
    <source>
        <dbReference type="PROSITE-ProRule" id="PRU00433"/>
    </source>
</evidence>
<name>A0A4U1BX11_9SPHI</name>
<dbReference type="PANTHER" id="PTHR33751:SF1">
    <property type="entry name" value="CBB3-TYPE CYTOCHROME C OXIDASE SUBUNIT FIXP"/>
    <property type="match status" value="1"/>
</dbReference>
<proteinExistence type="predicted"/>
<dbReference type="AlphaFoldDB" id="A0A4U1BX11"/>
<evidence type="ECO:0000259" key="6">
    <source>
        <dbReference type="PROSITE" id="PS51007"/>
    </source>
</evidence>
<keyword evidence="5" id="KW-0472">Membrane</keyword>
<feature type="transmembrane region" description="Helical" evidence="5">
    <location>
        <begin position="69"/>
        <end position="88"/>
    </location>
</feature>
<gene>
    <name evidence="7" type="ORF">FA045_17245</name>
</gene>
<dbReference type="InterPro" id="IPR009056">
    <property type="entry name" value="Cyt_c-like_dom"/>
</dbReference>
<dbReference type="Proteomes" id="UP000310477">
    <property type="component" value="Unassembled WGS sequence"/>
</dbReference>
<dbReference type="PROSITE" id="PS51007">
    <property type="entry name" value="CYTC"/>
    <property type="match status" value="1"/>
</dbReference>
<keyword evidence="2 4" id="KW-0479">Metal-binding</keyword>
<dbReference type="Pfam" id="PF14715">
    <property type="entry name" value="FixP_N"/>
    <property type="match status" value="1"/>
</dbReference>
<keyword evidence="5" id="KW-0812">Transmembrane</keyword>
<dbReference type="GO" id="GO:0046872">
    <property type="term" value="F:metal ion binding"/>
    <property type="evidence" value="ECO:0007669"/>
    <property type="project" value="UniProtKB-KW"/>
</dbReference>
<evidence type="ECO:0000313" key="7">
    <source>
        <dbReference type="EMBL" id="TKB97171.1"/>
    </source>
</evidence>
<protein>
    <submittedName>
        <fullName evidence="7">C-type cytochrome</fullName>
    </submittedName>
</protein>
<dbReference type="PANTHER" id="PTHR33751">
    <property type="entry name" value="CBB3-TYPE CYTOCHROME C OXIDASE SUBUNIT FIXP"/>
    <property type="match status" value="1"/>
</dbReference>
<dbReference type="Gene3D" id="1.10.760.10">
    <property type="entry name" value="Cytochrome c-like domain"/>
    <property type="match status" value="1"/>
</dbReference>
<evidence type="ECO:0000256" key="5">
    <source>
        <dbReference type="SAM" id="Phobius"/>
    </source>
</evidence>
<dbReference type="OrthoDB" id="9811281at2"/>
<dbReference type="InterPro" id="IPR036909">
    <property type="entry name" value="Cyt_c-like_dom_sf"/>
</dbReference>
<feature type="domain" description="Cytochrome c" evidence="6">
    <location>
        <begin position="134"/>
        <end position="213"/>
    </location>
</feature>